<comment type="caution">
    <text evidence="6">The sequence shown here is derived from an EMBL/GenBank/DDBJ whole genome shotgun (WGS) entry which is preliminary data.</text>
</comment>
<dbReference type="Proteomes" id="UP000001861">
    <property type="component" value="Unassembled WGS sequence"/>
</dbReference>
<dbReference type="SUPFAM" id="SSF55785">
    <property type="entry name" value="PYP-like sensor domain (PAS domain)"/>
    <property type="match status" value="2"/>
</dbReference>
<dbReference type="Gene3D" id="3.30.450.20">
    <property type="entry name" value="PAS domain"/>
    <property type="match status" value="2"/>
</dbReference>
<dbReference type="CDD" id="cd00130">
    <property type="entry name" value="PAS"/>
    <property type="match status" value="2"/>
</dbReference>
<accession>A8NCY4</accession>
<proteinExistence type="predicted"/>
<keyword evidence="2" id="KW-0288">FMN</keyword>
<dbReference type="InParanoid" id="A8NCY4"/>
<keyword evidence="1" id="KW-0285">Flavoprotein</keyword>
<dbReference type="PANTHER" id="PTHR47429:SF7">
    <property type="entry name" value="GATA-FACTOR"/>
    <property type="match status" value="1"/>
</dbReference>
<feature type="compositionally biased region" description="Low complexity" evidence="4">
    <location>
        <begin position="1136"/>
        <end position="1156"/>
    </location>
</feature>
<keyword evidence="7" id="KW-1185">Reference proteome</keyword>
<organism evidence="6 7">
    <name type="scientific">Coprinopsis cinerea (strain Okayama-7 / 130 / ATCC MYA-4618 / FGSC 9003)</name>
    <name type="common">Inky cap fungus</name>
    <name type="synonym">Hormographiella aspergillata</name>
    <dbReference type="NCBI Taxonomy" id="240176"/>
    <lineage>
        <taxon>Eukaryota</taxon>
        <taxon>Fungi</taxon>
        <taxon>Dikarya</taxon>
        <taxon>Basidiomycota</taxon>
        <taxon>Agaricomycotina</taxon>
        <taxon>Agaricomycetes</taxon>
        <taxon>Agaricomycetidae</taxon>
        <taxon>Agaricales</taxon>
        <taxon>Agaricineae</taxon>
        <taxon>Psathyrellaceae</taxon>
        <taxon>Coprinopsis</taxon>
    </lineage>
</organism>
<feature type="domain" description="PAS" evidence="5">
    <location>
        <begin position="528"/>
        <end position="598"/>
    </location>
</feature>
<feature type="region of interest" description="Disordered" evidence="4">
    <location>
        <begin position="919"/>
        <end position="965"/>
    </location>
</feature>
<evidence type="ECO:0000256" key="1">
    <source>
        <dbReference type="ARBA" id="ARBA00022630"/>
    </source>
</evidence>
<sequence length="1174" mass="126650">MAYDDYYTSTQQYNSSSGSAFSFLDSDPPIIDTTSIASGHHVPQSHQDLFSEPVTFQMPAFMQETNTVPSLASGGGALFYPFGPPPTTGKDWMPYSVYQDEPCKTAAAAPVIHTQIYDPASAQQQTGVVAFDNPGAAPFEYEPIPAPLPTNPARDTHLDSFLSNSGALMQTQASNEGQQSQQGFDEAPLEQPQQPHPQLELVEGSQMGDGVVHPTPAAAQNSVHHHPNNALQALPNHEHGIPSLAPPPPPPPPPLPLAPPSSLVSTSFSTAASTLGLPIYSASGFDLLSILARVATRPYPRVQLGPVDLTCSFVVVDTRRQDHPIVYCSPSFLKLTGYPEDEVIGRNCRFLQSPTGKMEQGEPRPDPATQTAAAQMKKCLNADKECQLVLTNYRKDGTPFTNLVTVIPIPGGLTGAAHEENEVVFHVGFQVDMTQQPNVILEKLRNGSYLIDYSSQSFLQPPVPRGHTGAVATRERRSTNIPKIVISKELKKLLNDPTFVRSIPITTTTNHPPPTSSALDMQDVYGGNHPLHMMLLEMGPDFIHVVSLKGSFLYVAPSVRRVLGYEPDDLVGKSISDLAHPEDVVPLMRELKESSSTGLTTATTTTTEGAMGLSGTHAAPTIGQPRTVDLLFRARTKNGCYVWVESRGRLHVEPGKGRKAIILSGRAREIPKMSWGLVIKTGGLAKMVKAQRRVVGSGGVEQVEEVDQFQEWWGTMSPQMVMLMIGKGFPDVMGYSQSEFHGRNFKLLLDSSSSSSVSLSDVVQQLGTLSKSKEDCVEKVESVKCRVRHRDGHLLDVVVNVYRPERDVRVLEATRNLGGVLPAHLIYQVRKIGAETYPLTDTSSSSALSSPSSTSSLTSSSSHPSLSKRFTIDPGANMFEELEVSRGSSWQYELQQLKFANQRLRDDIKMLEAAVRAHKGRKNLGKAMSSSSSSTSGSSSVSPPASAPPTQQHFAQQQMYGGGGGGGMYSHQPFVSGAVPYFVQSAGSGVGLGGAALPSRTSSLGRRQSISGPPSHLGLQPLHPSYMQPLRRPGAGMMATPPPNSSTPSANANGNGKGRSLPPVPLAMDWTSGSGGWVQRIQQEARYQAAQQVQQAQEYSGSQHGQHSTTRQLQHGHGHGNGGGSGSGQGHGLGHGHYQQQQQQHHSQMMHQQQHQHQQRVGVGMKRPWGAVDR</sequence>
<dbReference type="NCBIfam" id="TIGR00229">
    <property type="entry name" value="sensory_box"/>
    <property type="match status" value="1"/>
</dbReference>
<dbReference type="GeneID" id="6009148"/>
<feature type="compositionally biased region" description="Polar residues" evidence="4">
    <location>
        <begin position="1100"/>
        <end position="1111"/>
    </location>
</feature>
<feature type="region of interest" description="Disordered" evidence="4">
    <location>
        <begin position="1092"/>
        <end position="1174"/>
    </location>
</feature>
<feature type="compositionally biased region" description="Low complexity" evidence="4">
    <location>
        <begin position="840"/>
        <end position="867"/>
    </location>
</feature>
<feature type="compositionally biased region" description="Gly residues" evidence="4">
    <location>
        <begin position="1119"/>
        <end position="1135"/>
    </location>
</feature>
<feature type="compositionally biased region" description="Polar residues" evidence="4">
    <location>
        <begin position="999"/>
        <end position="1012"/>
    </location>
</feature>
<dbReference type="GO" id="GO:0005634">
    <property type="term" value="C:nucleus"/>
    <property type="evidence" value="ECO:0007669"/>
    <property type="project" value="TreeGrafter"/>
</dbReference>
<dbReference type="Pfam" id="PF13426">
    <property type="entry name" value="PAS_9"/>
    <property type="match status" value="1"/>
</dbReference>
<evidence type="ECO:0000256" key="3">
    <source>
        <dbReference type="ARBA" id="ARBA00022991"/>
    </source>
</evidence>
<dbReference type="OrthoDB" id="447251at2759"/>
<dbReference type="GO" id="GO:0006355">
    <property type="term" value="P:regulation of DNA-templated transcription"/>
    <property type="evidence" value="ECO:0007669"/>
    <property type="project" value="InterPro"/>
</dbReference>
<evidence type="ECO:0000259" key="5">
    <source>
        <dbReference type="PROSITE" id="PS50112"/>
    </source>
</evidence>
<feature type="region of interest" description="Disordered" evidence="4">
    <location>
        <begin position="140"/>
        <end position="159"/>
    </location>
</feature>
<dbReference type="InterPro" id="IPR000014">
    <property type="entry name" value="PAS"/>
</dbReference>
<feature type="region of interest" description="Disordered" evidence="4">
    <location>
        <begin position="228"/>
        <end position="262"/>
    </location>
</feature>
<dbReference type="PANTHER" id="PTHR47429">
    <property type="entry name" value="PROTEIN TWIN LOV 1"/>
    <property type="match status" value="1"/>
</dbReference>
<dbReference type="OMA" id="SNTGRIC"/>
<evidence type="ECO:0000313" key="6">
    <source>
        <dbReference type="EMBL" id="EAU89202.1"/>
    </source>
</evidence>
<dbReference type="AlphaFoldDB" id="A8NCY4"/>
<protein>
    <submittedName>
        <fullName evidence="6">Photoreceptor A</fullName>
    </submittedName>
</protein>
<dbReference type="eggNOG" id="ENOG502QU3S">
    <property type="taxonomic scope" value="Eukaryota"/>
</dbReference>
<evidence type="ECO:0000313" key="7">
    <source>
        <dbReference type="Proteomes" id="UP000001861"/>
    </source>
</evidence>
<feature type="compositionally biased region" description="Polar residues" evidence="4">
    <location>
        <begin position="170"/>
        <end position="183"/>
    </location>
</feature>
<evidence type="ECO:0000256" key="2">
    <source>
        <dbReference type="ARBA" id="ARBA00022643"/>
    </source>
</evidence>
<dbReference type="STRING" id="240176.A8NCY4"/>
<dbReference type="Pfam" id="PF00989">
    <property type="entry name" value="PAS"/>
    <property type="match status" value="1"/>
</dbReference>
<dbReference type="VEuPathDB" id="FungiDB:CC1G_08609"/>
<name>A8NCY4_COPC7</name>
<feature type="region of interest" description="Disordered" evidence="4">
    <location>
        <begin position="170"/>
        <end position="194"/>
    </location>
</feature>
<dbReference type="InterPro" id="IPR013767">
    <property type="entry name" value="PAS_fold"/>
</dbReference>
<feature type="region of interest" description="Disordered" evidence="4">
    <location>
        <begin position="840"/>
        <end position="869"/>
    </location>
</feature>
<evidence type="ECO:0000256" key="4">
    <source>
        <dbReference type="SAM" id="MobiDB-lite"/>
    </source>
</evidence>
<feature type="region of interest" description="Disordered" evidence="4">
    <location>
        <begin position="999"/>
        <end position="1065"/>
    </location>
</feature>
<dbReference type="PROSITE" id="PS50112">
    <property type="entry name" value="PAS"/>
    <property type="match status" value="2"/>
</dbReference>
<dbReference type="SMART" id="SM00091">
    <property type="entry name" value="PAS"/>
    <property type="match status" value="2"/>
</dbReference>
<dbReference type="EMBL" id="AACS02000009">
    <property type="protein sequence ID" value="EAU89202.1"/>
    <property type="molecule type" value="Genomic_DNA"/>
</dbReference>
<feature type="compositionally biased region" description="Low complexity" evidence="4">
    <location>
        <begin position="929"/>
        <end position="950"/>
    </location>
</feature>
<gene>
    <name evidence="6" type="ORF">CC1G_08609</name>
</gene>
<feature type="domain" description="PAS" evidence="5">
    <location>
        <begin position="313"/>
        <end position="347"/>
    </location>
</feature>
<keyword evidence="3" id="KW-0157">Chromophore</keyword>
<reference evidence="6 7" key="1">
    <citation type="journal article" date="2010" name="Proc. Natl. Acad. Sci. U.S.A.">
        <title>Insights into evolution of multicellular fungi from the assembled chromosomes of the mushroom Coprinopsis cinerea (Coprinus cinereus).</title>
        <authorList>
            <person name="Stajich J.E."/>
            <person name="Wilke S.K."/>
            <person name="Ahren D."/>
            <person name="Au C.H."/>
            <person name="Birren B.W."/>
            <person name="Borodovsky M."/>
            <person name="Burns C."/>
            <person name="Canback B."/>
            <person name="Casselton L.A."/>
            <person name="Cheng C.K."/>
            <person name="Deng J."/>
            <person name="Dietrich F.S."/>
            <person name="Fargo D.C."/>
            <person name="Farman M.L."/>
            <person name="Gathman A.C."/>
            <person name="Goldberg J."/>
            <person name="Guigo R."/>
            <person name="Hoegger P.J."/>
            <person name="Hooker J.B."/>
            <person name="Huggins A."/>
            <person name="James T.Y."/>
            <person name="Kamada T."/>
            <person name="Kilaru S."/>
            <person name="Kodira C."/>
            <person name="Kues U."/>
            <person name="Kupfer D."/>
            <person name="Kwan H.S."/>
            <person name="Lomsadze A."/>
            <person name="Li W."/>
            <person name="Lilly W.W."/>
            <person name="Ma L.J."/>
            <person name="Mackey A.J."/>
            <person name="Manning G."/>
            <person name="Martin F."/>
            <person name="Muraguchi H."/>
            <person name="Natvig D.O."/>
            <person name="Palmerini H."/>
            <person name="Ramesh M.A."/>
            <person name="Rehmeyer C.J."/>
            <person name="Roe B.A."/>
            <person name="Shenoy N."/>
            <person name="Stanke M."/>
            <person name="Ter-Hovhannisyan V."/>
            <person name="Tunlid A."/>
            <person name="Velagapudi R."/>
            <person name="Vision T.J."/>
            <person name="Zeng Q."/>
            <person name="Zolan M.E."/>
            <person name="Pukkila P.J."/>
        </authorList>
    </citation>
    <scope>NUCLEOTIDE SEQUENCE [LARGE SCALE GENOMIC DNA]</scope>
    <source>
        <strain evidence="7">Okayama-7 / 130 / ATCC MYA-4618 / FGSC 9003</strain>
    </source>
</reference>
<dbReference type="InterPro" id="IPR035965">
    <property type="entry name" value="PAS-like_dom_sf"/>
</dbReference>
<feature type="compositionally biased region" description="Pro residues" evidence="4">
    <location>
        <begin position="244"/>
        <end position="259"/>
    </location>
</feature>
<dbReference type="RefSeq" id="XP_001832659.1">
    <property type="nucleotide sequence ID" value="XM_001832607.1"/>
</dbReference>
<dbReference type="KEGG" id="cci:CC1G_08609"/>